<name>A0A3L6FIR9_MAIZE</name>
<dbReference type="PANTHER" id="PTHR47680">
    <property type="entry name" value="SHEWANELLA-LIKE PROTEIN PHOSPHATASE 2"/>
    <property type="match status" value="1"/>
</dbReference>
<dbReference type="ExpressionAtlas" id="A0A3L6FIR9">
    <property type="expression patterns" value="baseline"/>
</dbReference>
<gene>
    <name evidence="1" type="primary">SLP2_1</name>
    <name evidence="1" type="ORF">Zm00014a_041355</name>
</gene>
<evidence type="ECO:0000313" key="1">
    <source>
        <dbReference type="EMBL" id="PWZ33095.1"/>
    </source>
</evidence>
<evidence type="ECO:0000313" key="2">
    <source>
        <dbReference type="Proteomes" id="UP000251960"/>
    </source>
</evidence>
<reference evidence="1 2" key="1">
    <citation type="journal article" date="2018" name="Nat. Genet.">
        <title>Extensive intraspecific gene order and gene structural variations between Mo17 and other maize genomes.</title>
        <authorList>
            <person name="Sun S."/>
            <person name="Zhou Y."/>
            <person name="Chen J."/>
            <person name="Shi J."/>
            <person name="Zhao H."/>
            <person name="Zhao H."/>
            <person name="Song W."/>
            <person name="Zhang M."/>
            <person name="Cui Y."/>
            <person name="Dong X."/>
            <person name="Liu H."/>
            <person name="Ma X."/>
            <person name="Jiao Y."/>
            <person name="Wang B."/>
            <person name="Wei X."/>
            <person name="Stein J.C."/>
            <person name="Glaubitz J.C."/>
            <person name="Lu F."/>
            <person name="Yu G."/>
            <person name="Liang C."/>
            <person name="Fengler K."/>
            <person name="Li B."/>
            <person name="Rafalski A."/>
            <person name="Schnable P.S."/>
            <person name="Ware D.H."/>
            <person name="Buckler E.S."/>
            <person name="Lai J."/>
        </authorList>
    </citation>
    <scope>NUCLEOTIDE SEQUENCE [LARGE SCALE GENOMIC DNA]</scope>
    <source>
        <strain evidence="2">cv. Missouri 17</strain>
        <tissue evidence="1">Seedling</tissue>
    </source>
</reference>
<comment type="caution">
    <text evidence="1">The sequence shown here is derived from an EMBL/GenBank/DDBJ whole genome shotgun (WGS) entry which is preliminary data.</text>
</comment>
<sequence>MRPRLAALRPDGPISCRFLADLPTVLVVGDSMFVHGGLLEANVEYGLERINAEVSEWEQRESHVSAPRWSRSSASRRGAVAVESQLSLIRPQPDRDRWVGRRRSRDG</sequence>
<dbReference type="PANTHER" id="PTHR47680:SF2">
    <property type="entry name" value="SHEWANELLA-LIKE PROTEIN PHOSPHATASE 2"/>
    <property type="match status" value="1"/>
</dbReference>
<accession>A0A3L6FIR9</accession>
<organism evidence="1 2">
    <name type="scientific">Zea mays</name>
    <name type="common">Maize</name>
    <dbReference type="NCBI Taxonomy" id="4577"/>
    <lineage>
        <taxon>Eukaryota</taxon>
        <taxon>Viridiplantae</taxon>
        <taxon>Streptophyta</taxon>
        <taxon>Embryophyta</taxon>
        <taxon>Tracheophyta</taxon>
        <taxon>Spermatophyta</taxon>
        <taxon>Magnoliopsida</taxon>
        <taxon>Liliopsida</taxon>
        <taxon>Poales</taxon>
        <taxon>Poaceae</taxon>
        <taxon>PACMAD clade</taxon>
        <taxon>Panicoideae</taxon>
        <taxon>Andropogonodae</taxon>
        <taxon>Andropogoneae</taxon>
        <taxon>Tripsacinae</taxon>
        <taxon>Zea</taxon>
    </lineage>
</organism>
<dbReference type="EMBL" id="NCVQ01000004">
    <property type="protein sequence ID" value="PWZ33095.1"/>
    <property type="molecule type" value="Genomic_DNA"/>
</dbReference>
<dbReference type="InterPro" id="IPR029052">
    <property type="entry name" value="Metallo-depent_PP-like"/>
</dbReference>
<dbReference type="AlphaFoldDB" id="A0A3L6FIR9"/>
<dbReference type="Gene3D" id="3.60.21.10">
    <property type="match status" value="1"/>
</dbReference>
<dbReference type="Proteomes" id="UP000251960">
    <property type="component" value="Chromosome 3"/>
</dbReference>
<protein>
    <submittedName>
        <fullName evidence="1">Shewanella-like protein phosphatase 2</fullName>
    </submittedName>
</protein>
<proteinExistence type="predicted"/>